<dbReference type="Gene3D" id="3.30.1330.40">
    <property type="entry name" value="RutC-like"/>
    <property type="match status" value="3"/>
</dbReference>
<dbReference type="InterPro" id="IPR035959">
    <property type="entry name" value="RutC-like_sf"/>
</dbReference>
<dbReference type="Pfam" id="PF01042">
    <property type="entry name" value="Ribonuc_L-PSP"/>
    <property type="match status" value="3"/>
</dbReference>
<dbReference type="InterPro" id="IPR006175">
    <property type="entry name" value="YjgF/YER057c/UK114"/>
</dbReference>
<protein>
    <submittedName>
        <fullName evidence="1">Endoribonuclease L-PSP</fullName>
    </submittedName>
</protein>
<evidence type="ECO:0000313" key="1">
    <source>
        <dbReference type="EMBL" id="CUS50506.1"/>
    </source>
</evidence>
<dbReference type="CDD" id="cd00448">
    <property type="entry name" value="YjgF_YER057c_UK114_family"/>
    <property type="match status" value="3"/>
</dbReference>
<dbReference type="PANTHER" id="PTHR43857:SF1">
    <property type="entry name" value="YJGH FAMILY PROTEIN"/>
    <property type="match status" value="1"/>
</dbReference>
<organism evidence="1">
    <name type="scientific">hydrothermal vent metagenome</name>
    <dbReference type="NCBI Taxonomy" id="652676"/>
    <lineage>
        <taxon>unclassified sequences</taxon>
        <taxon>metagenomes</taxon>
        <taxon>ecological metagenomes</taxon>
    </lineage>
</organism>
<gene>
    <name evidence="1" type="ORF">MGWOODY_XGa97</name>
</gene>
<dbReference type="PANTHER" id="PTHR43857">
    <property type="entry name" value="BLR7761 PROTEIN"/>
    <property type="match status" value="1"/>
</dbReference>
<name>A0A160TTF6_9ZZZZ</name>
<reference evidence="1" key="1">
    <citation type="submission" date="2015-10" db="EMBL/GenBank/DDBJ databases">
        <authorList>
            <person name="Gilbert D.G."/>
        </authorList>
    </citation>
    <scope>NUCLEOTIDE SEQUENCE</scope>
</reference>
<proteinExistence type="predicted"/>
<dbReference type="EMBL" id="CZRL01000032">
    <property type="protein sequence ID" value="CUS50506.1"/>
    <property type="molecule type" value="Genomic_DNA"/>
</dbReference>
<sequence length="413" mass="45373">MLPRTHINPPSHWVTEPKLPYSQAVRCGELIFTTGQVALDTNLTVIAATDLRGQIHAAVDDLCGVLDAADTKPTDLVQLRAFYIPTNTLTSDEIMEWIGQCLGFLGAAGPAITLVPVEMLMSPGVLFEIEGVAMRGQRGQSLDRTAASDPHWYGLPSPFSHILRVGQMLFTSGITARNRAGMVLSPGDLTGQSHAVLQRLDGLLRQLGSDIRDVVKTNVFNVELGNAQDWSAPALARASYYPEPGPAATGISLRTAEPRDVMIINDVIAMRGEDGQRMARSYVWPDNHWDWPVHLPYRHGIRCGDLVFLGGQVPLNQDASVAYKGDMAAQTELSMEYIRRVLHEFGLDFTHVVRINTFYATGDTGDADESLWKRNLHARFTHFVSPGPTTTGIPLPYLAYAEMNIEIDVIAMV</sequence>
<dbReference type="AlphaFoldDB" id="A0A160TTF6"/>
<dbReference type="SUPFAM" id="SSF55298">
    <property type="entry name" value="YjgF-like"/>
    <property type="match status" value="3"/>
</dbReference>
<accession>A0A160TTF6</accession>